<dbReference type="Pfam" id="PF00005">
    <property type="entry name" value="ABC_tran"/>
    <property type="match status" value="2"/>
</dbReference>
<dbReference type="PANTHER" id="PTHR43553:SF27">
    <property type="entry name" value="ENERGY-COUPLING FACTOR TRANSPORTER ATP-BINDING PROTEIN ECFA2"/>
    <property type="match status" value="1"/>
</dbReference>
<dbReference type="InterPro" id="IPR015856">
    <property type="entry name" value="ABC_transpr_CbiO/EcfA_su"/>
</dbReference>
<dbReference type="NCBIfam" id="TIGR04520">
    <property type="entry name" value="ECF_ATPase_1"/>
    <property type="match status" value="1"/>
</dbReference>
<comment type="function">
    <text evidence="8">ATP-binding (A) component of a common energy-coupling factor (ECF) ABC-transporter complex.</text>
</comment>
<dbReference type="InterPro" id="IPR017871">
    <property type="entry name" value="ABC_transporter-like_CS"/>
</dbReference>
<reference evidence="10 11" key="1">
    <citation type="submission" date="2020-10" db="EMBL/GenBank/DDBJ databases">
        <title>Blautia liquoris sp.nov., isolated from the mud in a fermentation cellar used for the production of Chinese strong-flavoured liquor.</title>
        <authorList>
            <person name="Lu L."/>
        </authorList>
    </citation>
    <scope>NUCLEOTIDE SEQUENCE [LARGE SCALE GENOMIC DNA]</scope>
    <source>
        <strain evidence="10 11">LZLJ-3</strain>
    </source>
</reference>
<dbReference type="InterPro" id="IPR050095">
    <property type="entry name" value="ECF_ABC_transporter_ATP-bd"/>
</dbReference>
<dbReference type="GO" id="GO:0005524">
    <property type="term" value="F:ATP binding"/>
    <property type="evidence" value="ECO:0007669"/>
    <property type="project" value="UniProtKB-UniRule"/>
</dbReference>
<evidence type="ECO:0000256" key="6">
    <source>
        <dbReference type="ARBA" id="ARBA00022967"/>
    </source>
</evidence>
<keyword evidence="2 8" id="KW-0813">Transport</keyword>
<dbReference type="RefSeq" id="WP_193736028.1">
    <property type="nucleotide sequence ID" value="NZ_CP063304.1"/>
</dbReference>
<evidence type="ECO:0000256" key="5">
    <source>
        <dbReference type="ARBA" id="ARBA00022840"/>
    </source>
</evidence>
<dbReference type="GO" id="GO:0042626">
    <property type="term" value="F:ATPase-coupled transmembrane transporter activity"/>
    <property type="evidence" value="ECO:0007669"/>
    <property type="project" value="TreeGrafter"/>
</dbReference>
<feature type="domain" description="ABC transporter" evidence="9">
    <location>
        <begin position="4"/>
        <end position="247"/>
    </location>
</feature>
<dbReference type="GO" id="GO:0043190">
    <property type="term" value="C:ATP-binding cassette (ABC) transporter complex"/>
    <property type="evidence" value="ECO:0007669"/>
    <property type="project" value="TreeGrafter"/>
</dbReference>
<comment type="subcellular location">
    <subcellularLocation>
        <location evidence="1 8">Cell membrane</location>
        <topology evidence="1 8">Peripheral membrane protein</topology>
    </subcellularLocation>
</comment>
<proteinExistence type="inferred from homology"/>
<keyword evidence="3 8" id="KW-1003">Cell membrane</keyword>
<dbReference type="FunFam" id="3.40.50.300:FF:000224">
    <property type="entry name" value="Energy-coupling factor transporter ATP-binding protein EcfA"/>
    <property type="match status" value="2"/>
</dbReference>
<dbReference type="InterPro" id="IPR027417">
    <property type="entry name" value="P-loop_NTPase"/>
</dbReference>
<feature type="domain" description="ABC transporter" evidence="9">
    <location>
        <begin position="320"/>
        <end position="561"/>
    </location>
</feature>
<dbReference type="PROSITE" id="PS00211">
    <property type="entry name" value="ABC_TRANSPORTER_1"/>
    <property type="match status" value="2"/>
</dbReference>
<dbReference type="InterPro" id="IPR030947">
    <property type="entry name" value="EcfA_1"/>
</dbReference>
<organism evidence="10 11">
    <name type="scientific">Blautia liquoris</name>
    <dbReference type="NCBI Taxonomy" id="2779518"/>
    <lineage>
        <taxon>Bacteria</taxon>
        <taxon>Bacillati</taxon>
        <taxon>Bacillota</taxon>
        <taxon>Clostridia</taxon>
        <taxon>Lachnospirales</taxon>
        <taxon>Lachnospiraceae</taxon>
        <taxon>Blautia</taxon>
    </lineage>
</organism>
<dbReference type="InterPro" id="IPR003439">
    <property type="entry name" value="ABC_transporter-like_ATP-bd"/>
</dbReference>
<dbReference type="Proteomes" id="UP000593601">
    <property type="component" value="Chromosome"/>
</dbReference>
<dbReference type="EMBL" id="CP063304">
    <property type="protein sequence ID" value="QOV19708.1"/>
    <property type="molecule type" value="Genomic_DNA"/>
</dbReference>
<dbReference type="Gene3D" id="3.40.50.300">
    <property type="entry name" value="P-loop containing nucleotide triphosphate hydrolases"/>
    <property type="match status" value="2"/>
</dbReference>
<dbReference type="PROSITE" id="PS50893">
    <property type="entry name" value="ABC_TRANSPORTER_2"/>
    <property type="match status" value="2"/>
</dbReference>
<evidence type="ECO:0000256" key="2">
    <source>
        <dbReference type="ARBA" id="ARBA00022448"/>
    </source>
</evidence>
<keyword evidence="11" id="KW-1185">Reference proteome</keyword>
<sequence>MGIIRASKLGFEYYKYNDEDQDPEVTRAIEDVNLDIRAGQFIAILGHNGSGKSTLAKHMNGLLVPTEGTLWVENMDTSEEEDVWKIRQRAGMVFQNPDNQIIGTVVEEDVGFGPENMGVPTDEIWKRVDESLEKVGMVAYRHQSPNKLSGGQKQRVAIAGVMAMRPKCIVLDEPTAMLDPNGRKEVLQAVLDLNQEEGVTVILITHYMEEVVHSDHLFVMDKGRIVMQGTPREIFSQVDRLKELRLDVPQVTLLAHELGKSGLDIPEGVLTIEELIKSPGIQSAQEKARAKDTEVDGAKNRVLDHALESQEDSSDDQGSLRLEDVTYTYSPGTVYEIHALDHVNLKIPQGQFLGIIGHTGSGKSTLIQHLNGLIRPTGGKVLYSGEDIWAEDYDLRSLRFHVGLVFQYPEHQLFETDVLTDVCFGPKNEGLTSDECKARAIEALEHVGVGEDLYEKSPFELSGGQKRRVAIAGVLAMNPDVLVLDEPTAGLDPRGRDEILDQIALLHRTRGITIVLVSHSMEDIAKYVERLVVMNEGKKAFDGAPKEVFSHYKELEKMGLAAPQVTYIMHALKDQGLSVDVTCDKVQEAKESILKAVNQFEKKIQMGQTND</sequence>
<name>A0A7M2RHU9_9FIRM</name>
<evidence type="ECO:0000256" key="3">
    <source>
        <dbReference type="ARBA" id="ARBA00022475"/>
    </source>
</evidence>
<evidence type="ECO:0000256" key="7">
    <source>
        <dbReference type="ARBA" id="ARBA00023136"/>
    </source>
</evidence>
<comment type="subunit">
    <text evidence="8">Forms a stable energy-coupling factor (ECF) transporter complex composed of 2 membrane-embedded substrate-binding proteins (S component), 2 ATP-binding proteins (A component) and 2 transmembrane proteins (T component).</text>
</comment>
<evidence type="ECO:0000256" key="4">
    <source>
        <dbReference type="ARBA" id="ARBA00022741"/>
    </source>
</evidence>
<dbReference type="EC" id="7.-.-.-" evidence="8"/>
<accession>A0A7M2RHU9</accession>
<dbReference type="NCBIfam" id="TIGR04521">
    <property type="entry name" value="ECF_ATPase_2"/>
    <property type="match status" value="1"/>
</dbReference>
<dbReference type="PANTHER" id="PTHR43553">
    <property type="entry name" value="HEAVY METAL TRANSPORTER"/>
    <property type="match status" value="1"/>
</dbReference>
<evidence type="ECO:0000256" key="8">
    <source>
        <dbReference type="RuleBase" id="RU365104"/>
    </source>
</evidence>
<dbReference type="InterPro" id="IPR030946">
    <property type="entry name" value="EcfA2"/>
</dbReference>
<keyword evidence="6" id="KW-1278">Translocase</keyword>
<evidence type="ECO:0000259" key="9">
    <source>
        <dbReference type="PROSITE" id="PS50893"/>
    </source>
</evidence>
<keyword evidence="4 8" id="KW-0547">Nucleotide-binding</keyword>
<dbReference type="CDD" id="cd03225">
    <property type="entry name" value="ABC_cobalt_CbiO_domain1"/>
    <property type="match status" value="2"/>
</dbReference>
<protein>
    <recommendedName>
        <fullName evidence="8">Energy-coupling factor transporter ATP-binding protein EcfA2</fullName>
        <ecNumber evidence="8">7.-.-.-</ecNumber>
    </recommendedName>
</protein>
<evidence type="ECO:0000256" key="1">
    <source>
        <dbReference type="ARBA" id="ARBA00004202"/>
    </source>
</evidence>
<dbReference type="NCBIfam" id="NF010167">
    <property type="entry name" value="PRK13648.1"/>
    <property type="match status" value="2"/>
</dbReference>
<dbReference type="GO" id="GO:0016887">
    <property type="term" value="F:ATP hydrolysis activity"/>
    <property type="evidence" value="ECO:0007669"/>
    <property type="project" value="InterPro"/>
</dbReference>
<evidence type="ECO:0000313" key="10">
    <source>
        <dbReference type="EMBL" id="QOV19708.1"/>
    </source>
</evidence>
<keyword evidence="5 8" id="KW-0067">ATP-binding</keyword>
<dbReference type="InterPro" id="IPR003593">
    <property type="entry name" value="AAA+_ATPase"/>
</dbReference>
<gene>
    <name evidence="10" type="ORF">INP51_01645</name>
</gene>
<dbReference type="AlphaFoldDB" id="A0A7M2RHU9"/>
<evidence type="ECO:0000313" key="11">
    <source>
        <dbReference type="Proteomes" id="UP000593601"/>
    </source>
</evidence>
<keyword evidence="7 8" id="KW-0472">Membrane</keyword>
<dbReference type="KEGG" id="bliq:INP51_01645"/>
<comment type="similarity">
    <text evidence="8">Belongs to the ABC transporter superfamily. Energy-coupling factor EcfA family.</text>
</comment>
<dbReference type="SMART" id="SM00382">
    <property type="entry name" value="AAA"/>
    <property type="match status" value="2"/>
</dbReference>
<dbReference type="SUPFAM" id="SSF52540">
    <property type="entry name" value="P-loop containing nucleoside triphosphate hydrolases"/>
    <property type="match status" value="2"/>
</dbReference>